<evidence type="ECO:0000313" key="1">
    <source>
        <dbReference type="EMBL" id="KAH7853188.1"/>
    </source>
</evidence>
<keyword evidence="2" id="KW-1185">Reference proteome</keyword>
<reference evidence="1 2" key="1">
    <citation type="journal article" date="2021" name="Hortic Res">
        <title>High-quality reference genome and annotation aids understanding of berry development for evergreen blueberry (Vaccinium darrowii).</title>
        <authorList>
            <person name="Yu J."/>
            <person name="Hulse-Kemp A.M."/>
            <person name="Babiker E."/>
            <person name="Staton M."/>
        </authorList>
    </citation>
    <scope>NUCLEOTIDE SEQUENCE [LARGE SCALE GENOMIC DNA]</scope>
    <source>
        <strain evidence="2">cv. NJ 8807/NJ 8810</strain>
        <tissue evidence="1">Young leaf</tissue>
    </source>
</reference>
<dbReference type="EMBL" id="CM037158">
    <property type="protein sequence ID" value="KAH7853188.1"/>
    <property type="molecule type" value="Genomic_DNA"/>
</dbReference>
<sequence length="158" mass="17701">MPELRELRSVFADRNGNSIEANINKEALPPTKELKLQLIQDIALESDLQWDSKALEQKLYNPPNSVLENSPYEVDKAKEDLKPPHSHSRADITDNPTKSKTKDDLPVRGRNTDDLPVRAASLQPEPMSPVEKSKGRIRASSYEPDTRHGARLAAVRGK</sequence>
<organism evidence="1 2">
    <name type="scientific">Vaccinium darrowii</name>
    <dbReference type="NCBI Taxonomy" id="229202"/>
    <lineage>
        <taxon>Eukaryota</taxon>
        <taxon>Viridiplantae</taxon>
        <taxon>Streptophyta</taxon>
        <taxon>Embryophyta</taxon>
        <taxon>Tracheophyta</taxon>
        <taxon>Spermatophyta</taxon>
        <taxon>Magnoliopsida</taxon>
        <taxon>eudicotyledons</taxon>
        <taxon>Gunneridae</taxon>
        <taxon>Pentapetalae</taxon>
        <taxon>asterids</taxon>
        <taxon>Ericales</taxon>
        <taxon>Ericaceae</taxon>
        <taxon>Vaccinioideae</taxon>
        <taxon>Vaccinieae</taxon>
        <taxon>Vaccinium</taxon>
    </lineage>
</organism>
<accession>A0ACB7YI29</accession>
<gene>
    <name evidence="1" type="ORF">Vadar_034477</name>
</gene>
<name>A0ACB7YI29_9ERIC</name>
<evidence type="ECO:0000313" key="2">
    <source>
        <dbReference type="Proteomes" id="UP000828048"/>
    </source>
</evidence>
<dbReference type="Proteomes" id="UP000828048">
    <property type="component" value="Chromosome 8"/>
</dbReference>
<proteinExistence type="predicted"/>
<comment type="caution">
    <text evidence="1">The sequence shown here is derived from an EMBL/GenBank/DDBJ whole genome shotgun (WGS) entry which is preliminary data.</text>
</comment>
<protein>
    <submittedName>
        <fullName evidence="1">Uncharacterized protein</fullName>
    </submittedName>
</protein>